<dbReference type="InterPro" id="IPR001509">
    <property type="entry name" value="Epimerase_deHydtase"/>
</dbReference>
<dbReference type="PANTHER" id="PTHR43245">
    <property type="entry name" value="BIFUNCTIONAL POLYMYXIN RESISTANCE PROTEIN ARNA"/>
    <property type="match status" value="1"/>
</dbReference>
<dbReference type="PANTHER" id="PTHR43245:SF55">
    <property type="entry name" value="NAD(P)-BINDING DOMAIN-CONTAINING PROTEIN"/>
    <property type="match status" value="1"/>
</dbReference>
<gene>
    <name evidence="2" type="ORF">IE877_04055</name>
</gene>
<dbReference type="Gene3D" id="3.40.50.720">
    <property type="entry name" value="NAD(P)-binding Rossmann-like Domain"/>
    <property type="match status" value="1"/>
</dbReference>
<dbReference type="CDD" id="cd08946">
    <property type="entry name" value="SDR_e"/>
    <property type="match status" value="1"/>
</dbReference>
<dbReference type="SUPFAM" id="SSF51735">
    <property type="entry name" value="NAD(P)-binding Rossmann-fold domains"/>
    <property type="match status" value="1"/>
</dbReference>
<evidence type="ECO:0000313" key="2">
    <source>
        <dbReference type="EMBL" id="MBD9355061.1"/>
    </source>
</evidence>
<dbReference type="Pfam" id="PF01370">
    <property type="entry name" value="Epimerase"/>
    <property type="match status" value="1"/>
</dbReference>
<evidence type="ECO:0000259" key="1">
    <source>
        <dbReference type="Pfam" id="PF01370"/>
    </source>
</evidence>
<dbReference type="RefSeq" id="WP_192373466.1">
    <property type="nucleotide sequence ID" value="NZ_CAJHIV010000001.1"/>
</dbReference>
<reference evidence="2 3" key="1">
    <citation type="submission" date="2020-09" db="EMBL/GenBank/DDBJ databases">
        <title>Methylomonas albis sp. nov. and Methylomonas fluvii sp. nov.: Two cold-adapted methanotrophs from the River Elbe and an amended description of Methylovulum psychrotolerans strain Eb1.</title>
        <authorList>
            <person name="Bussmann I.K."/>
            <person name="Klings K.-W."/>
            <person name="Warnstedt J."/>
            <person name="Hoppert M."/>
            <person name="Saborowski A."/>
            <person name="Horn F."/>
            <person name="Liebner S."/>
        </authorList>
    </citation>
    <scope>NUCLEOTIDE SEQUENCE [LARGE SCALE GENOMIC DNA]</scope>
    <source>
        <strain evidence="2 3">EbA</strain>
    </source>
</reference>
<accession>A0ABR9CX19</accession>
<sequence length="305" mass="34002">MATKYFITGISGFVGSELAVALASLGYKVSGVDRAIPDEDTIGDFLNLGIEYTHLDLLERQALAPLLKDIDVVIHAAGVSRVSEARAKPMECVSSTVLATTNLVELVAAQSELGKNKPLFIYLSTREVSFYDRLDDVDVNVDHIYAISKRAAEQLILAFSNSFNISSAICRLSDVYGGKRDHVNKLLPTFVKRARQNELVRVFDNETRFHFTHIRDVIDSILEIAEILQKPGNSQKCFEIWSEESYTAEELASLVVSTFKSDSKIDFALPAAGGERTKAIGFSYSEWQFTPRIRLCEELYRLSDS</sequence>
<name>A0ABR9CX19_9GAMM</name>
<protein>
    <submittedName>
        <fullName evidence="2">NAD(P)-dependent oxidoreductase</fullName>
    </submittedName>
</protein>
<keyword evidence="3" id="KW-1185">Reference proteome</keyword>
<organism evidence="2 3">
    <name type="scientific">Methylomonas albis</name>
    <dbReference type="NCBI Taxonomy" id="1854563"/>
    <lineage>
        <taxon>Bacteria</taxon>
        <taxon>Pseudomonadati</taxon>
        <taxon>Pseudomonadota</taxon>
        <taxon>Gammaproteobacteria</taxon>
        <taxon>Methylococcales</taxon>
        <taxon>Methylococcaceae</taxon>
        <taxon>Methylomonas</taxon>
    </lineage>
</organism>
<dbReference type="EMBL" id="JACXSS010000001">
    <property type="protein sequence ID" value="MBD9355061.1"/>
    <property type="molecule type" value="Genomic_DNA"/>
</dbReference>
<evidence type="ECO:0000313" key="3">
    <source>
        <dbReference type="Proteomes" id="UP000652176"/>
    </source>
</evidence>
<dbReference type="InterPro" id="IPR050177">
    <property type="entry name" value="Lipid_A_modif_metabolic_enz"/>
</dbReference>
<dbReference type="Proteomes" id="UP000652176">
    <property type="component" value="Unassembled WGS sequence"/>
</dbReference>
<feature type="domain" description="NAD-dependent epimerase/dehydratase" evidence="1">
    <location>
        <begin position="6"/>
        <end position="226"/>
    </location>
</feature>
<proteinExistence type="predicted"/>
<dbReference type="InterPro" id="IPR036291">
    <property type="entry name" value="NAD(P)-bd_dom_sf"/>
</dbReference>
<comment type="caution">
    <text evidence="2">The sequence shown here is derived from an EMBL/GenBank/DDBJ whole genome shotgun (WGS) entry which is preliminary data.</text>
</comment>